<evidence type="ECO:0008006" key="11">
    <source>
        <dbReference type="Google" id="ProtNLM"/>
    </source>
</evidence>
<feature type="domain" description="Disease resistance N-terminal" evidence="7">
    <location>
        <begin position="8"/>
        <end position="100"/>
    </location>
</feature>
<evidence type="ECO:0000256" key="2">
    <source>
        <dbReference type="ARBA" id="ARBA00022741"/>
    </source>
</evidence>
<evidence type="ECO:0000259" key="6">
    <source>
        <dbReference type="Pfam" id="PF00931"/>
    </source>
</evidence>
<keyword evidence="3" id="KW-0611">Plant defense</keyword>
<dbReference type="InterPro" id="IPR002182">
    <property type="entry name" value="NB-ARC"/>
</dbReference>
<comment type="caution">
    <text evidence="9">The sequence shown here is derived from an EMBL/GenBank/DDBJ whole genome shotgun (WGS) entry which is preliminary data.</text>
</comment>
<dbReference type="Pfam" id="PF00931">
    <property type="entry name" value="NB-ARC"/>
    <property type="match status" value="1"/>
</dbReference>
<dbReference type="SUPFAM" id="SSF52540">
    <property type="entry name" value="P-loop containing nucleoside triphosphate hydrolases"/>
    <property type="match status" value="1"/>
</dbReference>
<dbReference type="Pfam" id="PF23559">
    <property type="entry name" value="WHD_DRP"/>
    <property type="match status" value="1"/>
</dbReference>
<dbReference type="InterPro" id="IPR042197">
    <property type="entry name" value="Apaf_helical"/>
</dbReference>
<feature type="domain" description="Disease resistance protein winged helix" evidence="8">
    <location>
        <begin position="424"/>
        <end position="475"/>
    </location>
</feature>
<accession>A0ABD3LF45</accession>
<dbReference type="Gene3D" id="3.40.50.300">
    <property type="entry name" value="P-loop containing nucleotide triphosphate hydrolases"/>
    <property type="match status" value="1"/>
</dbReference>
<dbReference type="InterPro" id="IPR027417">
    <property type="entry name" value="P-loop_NTPase"/>
</dbReference>
<dbReference type="EMBL" id="JBJKBG010000002">
    <property type="protein sequence ID" value="KAL3750393.1"/>
    <property type="molecule type" value="Genomic_DNA"/>
</dbReference>
<feature type="chain" id="PRO_5044850635" description="Disease resistance RPP13-like protein 1" evidence="5">
    <location>
        <begin position="23"/>
        <end position="479"/>
    </location>
</feature>
<dbReference type="InterPro" id="IPR041118">
    <property type="entry name" value="Rx_N"/>
</dbReference>
<evidence type="ECO:0000256" key="3">
    <source>
        <dbReference type="ARBA" id="ARBA00022821"/>
    </source>
</evidence>
<keyword evidence="4" id="KW-0067">ATP-binding</keyword>
<gene>
    <name evidence="9" type="ORF">ACJRO7_011402</name>
</gene>
<evidence type="ECO:0000256" key="4">
    <source>
        <dbReference type="ARBA" id="ARBA00022840"/>
    </source>
</evidence>
<dbReference type="InterPro" id="IPR036388">
    <property type="entry name" value="WH-like_DNA-bd_sf"/>
</dbReference>
<dbReference type="Gene3D" id="1.20.5.4130">
    <property type="match status" value="1"/>
</dbReference>
<keyword evidence="2" id="KW-0547">Nucleotide-binding</keyword>
<keyword evidence="1" id="KW-0677">Repeat</keyword>
<dbReference type="Gene3D" id="1.10.8.430">
    <property type="entry name" value="Helical domain of apoptotic protease-activating factors"/>
    <property type="match status" value="1"/>
</dbReference>
<keyword evidence="10" id="KW-1185">Reference proteome</keyword>
<dbReference type="FunFam" id="1.10.10.10:FF:000322">
    <property type="entry name" value="Probable disease resistance protein At1g63360"/>
    <property type="match status" value="1"/>
</dbReference>
<dbReference type="InterPro" id="IPR058922">
    <property type="entry name" value="WHD_DRP"/>
</dbReference>
<name>A0ABD3LF45_EUCGL</name>
<dbReference type="PANTHER" id="PTHR36766">
    <property type="entry name" value="PLANT BROAD-SPECTRUM MILDEW RESISTANCE PROTEIN RPW8"/>
    <property type="match status" value="1"/>
</dbReference>
<dbReference type="GO" id="GO:0006952">
    <property type="term" value="P:defense response"/>
    <property type="evidence" value="ECO:0007669"/>
    <property type="project" value="UniProtKB-KW"/>
</dbReference>
<evidence type="ECO:0000259" key="7">
    <source>
        <dbReference type="Pfam" id="PF18052"/>
    </source>
</evidence>
<dbReference type="AlphaFoldDB" id="A0ABD3LF45"/>
<proteinExistence type="predicted"/>
<protein>
    <recommendedName>
        <fullName evidence="11">Disease resistance RPP13-like protein 1</fullName>
    </recommendedName>
</protein>
<dbReference type="GO" id="GO:0005524">
    <property type="term" value="F:ATP binding"/>
    <property type="evidence" value="ECO:0007669"/>
    <property type="project" value="UniProtKB-KW"/>
</dbReference>
<organism evidence="9 10">
    <name type="scientific">Eucalyptus globulus</name>
    <name type="common">Tasmanian blue gum</name>
    <dbReference type="NCBI Taxonomy" id="34317"/>
    <lineage>
        <taxon>Eukaryota</taxon>
        <taxon>Viridiplantae</taxon>
        <taxon>Streptophyta</taxon>
        <taxon>Embryophyta</taxon>
        <taxon>Tracheophyta</taxon>
        <taxon>Spermatophyta</taxon>
        <taxon>Magnoliopsida</taxon>
        <taxon>eudicotyledons</taxon>
        <taxon>Gunneridae</taxon>
        <taxon>Pentapetalae</taxon>
        <taxon>rosids</taxon>
        <taxon>malvids</taxon>
        <taxon>Myrtales</taxon>
        <taxon>Myrtaceae</taxon>
        <taxon>Myrtoideae</taxon>
        <taxon>Eucalypteae</taxon>
        <taxon>Eucalyptus</taxon>
    </lineage>
</organism>
<evidence type="ECO:0000256" key="5">
    <source>
        <dbReference type="SAM" id="SignalP"/>
    </source>
</evidence>
<sequence length="479" mass="54543">MAIAELFLGAFLQLLFERLASRELLNFAWREGIVMLLKKWEKMLISINQVLDDAEDRQLTSDLGVKSWLEDLRNLAYDIEDLLDEFATKSVENKSKAESSTGKARFLLPCCCFRVMFDHKMRSKVEEMDGRLEELITRKDSLSLIGNNGKRSAYRQLDKLLPTTYLPEPYFVSREDEKMEILRLLTGEEDDKKCVDLKVIPIVGMAGVGKTALAQQIYNDAWACVSDDFNVLAITKNILETTNSHLSCEGKDLNWLQDKLKENLSGKKFLVVLDDIWNEKYGNWTILLKPFQSGAKGSKIIITTRNLHVASIAGAPPKTLKELSLDACMTLFAFHALGVGNFDRHPNLEVIGRKIVEKCKGLPLAVKTLAGLLRTEVCPHKWEATLNNKIWDLPEERNEILPALKLSYLHLPSNLRRCFAYCAIYPKDYEIERDELIHWWIAEGLLEGKKGQNHWNVGLNYFNELVARSFIQKSSSGGS</sequence>
<dbReference type="Proteomes" id="UP001634007">
    <property type="component" value="Unassembled WGS sequence"/>
</dbReference>
<keyword evidence="5" id="KW-0732">Signal</keyword>
<dbReference type="PANTHER" id="PTHR36766:SF51">
    <property type="entry name" value="DISEASE RESISTANCE RPP13-LIKE PROTEIN 1"/>
    <property type="match status" value="1"/>
</dbReference>
<evidence type="ECO:0000259" key="8">
    <source>
        <dbReference type="Pfam" id="PF23559"/>
    </source>
</evidence>
<feature type="signal peptide" evidence="5">
    <location>
        <begin position="1"/>
        <end position="22"/>
    </location>
</feature>
<evidence type="ECO:0000313" key="10">
    <source>
        <dbReference type="Proteomes" id="UP001634007"/>
    </source>
</evidence>
<dbReference type="Gene3D" id="1.10.10.10">
    <property type="entry name" value="Winged helix-like DNA-binding domain superfamily/Winged helix DNA-binding domain"/>
    <property type="match status" value="1"/>
</dbReference>
<evidence type="ECO:0000256" key="1">
    <source>
        <dbReference type="ARBA" id="ARBA00022737"/>
    </source>
</evidence>
<feature type="domain" description="NB-ARC" evidence="6">
    <location>
        <begin position="196"/>
        <end position="332"/>
    </location>
</feature>
<dbReference type="PRINTS" id="PR00364">
    <property type="entry name" value="DISEASERSIST"/>
</dbReference>
<dbReference type="Pfam" id="PF18052">
    <property type="entry name" value="Rx_N"/>
    <property type="match status" value="1"/>
</dbReference>
<reference evidence="9 10" key="1">
    <citation type="submission" date="2024-11" db="EMBL/GenBank/DDBJ databases">
        <title>Chromosome-level genome assembly of Eucalyptus globulus Labill. provides insights into its genome evolution.</title>
        <authorList>
            <person name="Li X."/>
        </authorList>
    </citation>
    <scope>NUCLEOTIDE SEQUENCE [LARGE SCALE GENOMIC DNA]</scope>
    <source>
        <strain evidence="9">CL2024</strain>
        <tissue evidence="9">Fresh tender leaves</tissue>
    </source>
</reference>
<evidence type="ECO:0000313" key="9">
    <source>
        <dbReference type="EMBL" id="KAL3750393.1"/>
    </source>
</evidence>